<feature type="region of interest" description="Disordered" evidence="1">
    <location>
        <begin position="162"/>
        <end position="223"/>
    </location>
</feature>
<dbReference type="EMBL" id="HBIC01012952">
    <property type="protein sequence ID" value="CAE0277623.1"/>
    <property type="molecule type" value="Transcribed_RNA"/>
</dbReference>
<organism evidence="2">
    <name type="scientific">Spumella elongata</name>
    <dbReference type="NCBI Taxonomy" id="89044"/>
    <lineage>
        <taxon>Eukaryota</taxon>
        <taxon>Sar</taxon>
        <taxon>Stramenopiles</taxon>
        <taxon>Ochrophyta</taxon>
        <taxon>Chrysophyceae</taxon>
        <taxon>Chromulinales</taxon>
        <taxon>Chromulinaceae</taxon>
        <taxon>Spumella</taxon>
    </lineage>
</organism>
<evidence type="ECO:0000256" key="1">
    <source>
        <dbReference type="SAM" id="MobiDB-lite"/>
    </source>
</evidence>
<proteinExistence type="predicted"/>
<feature type="compositionally biased region" description="Polar residues" evidence="1">
    <location>
        <begin position="209"/>
        <end position="223"/>
    </location>
</feature>
<accession>A0A7S3GVD7</accession>
<feature type="region of interest" description="Disordered" evidence="1">
    <location>
        <begin position="242"/>
        <end position="262"/>
    </location>
</feature>
<sequence length="283" mass="31827">MFRESDEKERHLHNSYQTKPISIIQAASRVSHLDESGLQQNITRQDVFHQRVPEAVPATYDVVYDPSHPDADWSGMVSTKFHHKKHSSNHSSQRMGIEQNEHGIVAKVEKQEWGHRRQPEGAVKNNSQILLAGINNDDDRFKTEYRRFANHEATSREQLTLDKRQKAVRSIPDPAQARSLRERQAAQSGDYGYSGTTPRYGSDYPESPGFNQSGAQFQSSGYVNSSSAGFSKKSFLDGIADSISKKVPEPPKGTNNDSEFSKNRVLVTDNYRVFPGYTGGRKG</sequence>
<evidence type="ECO:0000313" key="2">
    <source>
        <dbReference type="EMBL" id="CAE0277623.1"/>
    </source>
</evidence>
<feature type="compositionally biased region" description="Basic and acidic residues" evidence="1">
    <location>
        <begin position="1"/>
        <end position="12"/>
    </location>
</feature>
<gene>
    <name evidence="2" type="ORF">SELO1098_LOCUS6453</name>
</gene>
<protein>
    <submittedName>
        <fullName evidence="2">Uncharacterized protein</fullName>
    </submittedName>
</protein>
<dbReference type="AlphaFoldDB" id="A0A7S3GVD7"/>
<name>A0A7S3GVD7_9STRA</name>
<feature type="region of interest" description="Disordered" evidence="1">
    <location>
        <begin position="1"/>
        <end position="21"/>
    </location>
</feature>
<reference evidence="2" key="1">
    <citation type="submission" date="2021-01" db="EMBL/GenBank/DDBJ databases">
        <authorList>
            <person name="Corre E."/>
            <person name="Pelletier E."/>
            <person name="Niang G."/>
            <person name="Scheremetjew M."/>
            <person name="Finn R."/>
            <person name="Kale V."/>
            <person name="Holt S."/>
            <person name="Cochrane G."/>
            <person name="Meng A."/>
            <person name="Brown T."/>
            <person name="Cohen L."/>
        </authorList>
    </citation>
    <scope>NUCLEOTIDE SEQUENCE</scope>
    <source>
        <strain evidence="2">CCAP 955/1</strain>
    </source>
</reference>